<evidence type="ECO:0000256" key="5">
    <source>
        <dbReference type="SAM" id="MobiDB-lite"/>
    </source>
</evidence>
<feature type="compositionally biased region" description="Low complexity" evidence="5">
    <location>
        <begin position="387"/>
        <end position="396"/>
    </location>
</feature>
<dbReference type="AlphaFoldDB" id="A0A9X3IZN9"/>
<dbReference type="GO" id="GO:0046872">
    <property type="term" value="F:metal ion binding"/>
    <property type="evidence" value="ECO:0007669"/>
    <property type="project" value="UniProtKB-KW"/>
</dbReference>
<dbReference type="EMBL" id="JAPNKE010000002">
    <property type="protein sequence ID" value="MCY1009731.1"/>
    <property type="molecule type" value="Genomic_DNA"/>
</dbReference>
<evidence type="ECO:0000313" key="8">
    <source>
        <dbReference type="EMBL" id="MCY1009731.1"/>
    </source>
</evidence>
<accession>A0A9X3IZN9</accession>
<dbReference type="SUPFAM" id="SSF46626">
    <property type="entry name" value="Cytochrome c"/>
    <property type="match status" value="2"/>
</dbReference>
<feature type="transmembrane region" description="Helical" evidence="6">
    <location>
        <begin position="51"/>
        <end position="72"/>
    </location>
</feature>
<evidence type="ECO:0000256" key="6">
    <source>
        <dbReference type="SAM" id="Phobius"/>
    </source>
</evidence>
<dbReference type="RefSeq" id="WP_267772407.1">
    <property type="nucleotide sequence ID" value="NZ_JAPNKE010000002.1"/>
</dbReference>
<organism evidence="8 9">
    <name type="scientific">Nannocystis pusilla</name>
    <dbReference type="NCBI Taxonomy" id="889268"/>
    <lineage>
        <taxon>Bacteria</taxon>
        <taxon>Pseudomonadati</taxon>
        <taxon>Myxococcota</taxon>
        <taxon>Polyangia</taxon>
        <taxon>Nannocystales</taxon>
        <taxon>Nannocystaceae</taxon>
        <taxon>Nannocystis</taxon>
    </lineage>
</organism>
<proteinExistence type="predicted"/>
<keyword evidence="1 4" id="KW-0349">Heme</keyword>
<feature type="domain" description="Cytochrome c" evidence="7">
    <location>
        <begin position="279"/>
        <end position="374"/>
    </location>
</feature>
<dbReference type="PANTHER" id="PTHR33751">
    <property type="entry name" value="CBB3-TYPE CYTOCHROME C OXIDASE SUBUNIT FIXP"/>
    <property type="match status" value="1"/>
</dbReference>
<reference evidence="8" key="1">
    <citation type="submission" date="2022-11" db="EMBL/GenBank/DDBJ databases">
        <title>Minimal conservation of predation-associated metabolite biosynthetic gene clusters underscores biosynthetic potential of Myxococcota including descriptions for ten novel species: Archangium lansinium sp. nov., Myxococcus landrumus sp. nov., Nannocystis bai.</title>
        <authorList>
            <person name="Ahearne A."/>
            <person name="Stevens C."/>
            <person name="Phillips K."/>
        </authorList>
    </citation>
    <scope>NUCLEOTIDE SEQUENCE</scope>
    <source>
        <strain evidence="8">Na p29</strain>
    </source>
</reference>
<name>A0A9X3IZN9_9BACT</name>
<dbReference type="InterPro" id="IPR036909">
    <property type="entry name" value="Cyt_c-like_dom_sf"/>
</dbReference>
<feature type="domain" description="Cytochrome c" evidence="7">
    <location>
        <begin position="430"/>
        <end position="515"/>
    </location>
</feature>
<evidence type="ECO:0000313" key="9">
    <source>
        <dbReference type="Proteomes" id="UP001150924"/>
    </source>
</evidence>
<feature type="transmembrane region" description="Helical" evidence="6">
    <location>
        <begin position="112"/>
        <end position="136"/>
    </location>
</feature>
<evidence type="ECO:0000256" key="4">
    <source>
        <dbReference type="PROSITE-ProRule" id="PRU00433"/>
    </source>
</evidence>
<dbReference type="PROSITE" id="PS51007">
    <property type="entry name" value="CYTC"/>
    <property type="match status" value="2"/>
</dbReference>
<comment type="caution">
    <text evidence="8">The sequence shown here is derived from an EMBL/GenBank/DDBJ whole genome shotgun (WGS) entry which is preliminary data.</text>
</comment>
<feature type="transmembrane region" description="Helical" evidence="6">
    <location>
        <begin position="7"/>
        <end position="31"/>
    </location>
</feature>
<feature type="region of interest" description="Disordered" evidence="5">
    <location>
        <begin position="450"/>
        <end position="473"/>
    </location>
</feature>
<evidence type="ECO:0000256" key="2">
    <source>
        <dbReference type="ARBA" id="ARBA00022723"/>
    </source>
</evidence>
<keyword evidence="9" id="KW-1185">Reference proteome</keyword>
<dbReference type="Proteomes" id="UP001150924">
    <property type="component" value="Unassembled WGS sequence"/>
</dbReference>
<evidence type="ECO:0000256" key="1">
    <source>
        <dbReference type="ARBA" id="ARBA00022617"/>
    </source>
</evidence>
<feature type="compositionally biased region" description="Pro residues" evidence="5">
    <location>
        <begin position="415"/>
        <end position="428"/>
    </location>
</feature>
<keyword evidence="6" id="KW-1133">Transmembrane helix</keyword>
<dbReference type="InterPro" id="IPR009056">
    <property type="entry name" value="Cyt_c-like_dom"/>
</dbReference>
<protein>
    <submittedName>
        <fullName evidence="8">C-type cytochrome</fullName>
    </submittedName>
</protein>
<feature type="compositionally biased region" description="Low complexity" evidence="5">
    <location>
        <begin position="404"/>
        <end position="414"/>
    </location>
</feature>
<dbReference type="GO" id="GO:0020037">
    <property type="term" value="F:heme binding"/>
    <property type="evidence" value="ECO:0007669"/>
    <property type="project" value="InterPro"/>
</dbReference>
<dbReference type="Pfam" id="PF00034">
    <property type="entry name" value="Cytochrom_C"/>
    <property type="match status" value="1"/>
</dbReference>
<keyword evidence="3 4" id="KW-0408">Iron</keyword>
<keyword evidence="2 4" id="KW-0479">Metal-binding</keyword>
<keyword evidence="6" id="KW-0472">Membrane</keyword>
<keyword evidence="6" id="KW-0812">Transmembrane</keyword>
<evidence type="ECO:0000259" key="7">
    <source>
        <dbReference type="PROSITE" id="PS51007"/>
    </source>
</evidence>
<feature type="region of interest" description="Disordered" evidence="5">
    <location>
        <begin position="372"/>
        <end position="429"/>
    </location>
</feature>
<gene>
    <name evidence="8" type="ORF">OV079_30040</name>
</gene>
<dbReference type="PANTHER" id="PTHR33751:SF1">
    <property type="entry name" value="CBB3-TYPE CYTOCHROME C OXIDASE SUBUNIT FIXP"/>
    <property type="match status" value="1"/>
</dbReference>
<feature type="transmembrane region" description="Helical" evidence="6">
    <location>
        <begin position="84"/>
        <end position="106"/>
    </location>
</feature>
<sequence length="515" mass="55213">MEIAASVTLGLLFLISGFASLFLMFKLWGWPDGHQPGMSKAPSHLVRLHDIFKVVFTALYVVMMAVMVPRLWNYQVELPPRSAVHVSLGFLLGVLLLVELAFYRVFRHLQDWVPPLATATVGCAVLLLGLSVPSALREYGLARGQVGGGVYSVENRDRVARLLPLAEMPADAPFAELTTIDALRHGREILATKCVVCHDLKTVLVQPRAPAGWWRTVERMADKPTFEDPLTERELYDVTAYLIAITGDLQRSARQQREQKLKQQQAIAPVDPAAPAPAYDAAAAQKAFETRCSECHELAEVDKKPPTSAREVKEVIERMVADNGMAAPPGELDLCYAFMVRKYAPNEVASAPATLGAAVGAEVQAAVAVASAPPVPEDSKPVPTDSKPVPADSKPAAAPPPAAEPDVVLDDAPPAAAPTPAPAKPKPAPAKAIDARGLYVKHCAACHDASGKGKPGLKSKGIPDMTDKNWQKKNGKAAVARAIKAGIPGTMMKSFAAKMKPEEIDAVAAFVKKLR</sequence>
<evidence type="ECO:0000256" key="3">
    <source>
        <dbReference type="ARBA" id="ARBA00023004"/>
    </source>
</evidence>
<dbReference type="Gene3D" id="1.10.760.10">
    <property type="entry name" value="Cytochrome c-like domain"/>
    <property type="match status" value="3"/>
</dbReference>
<dbReference type="GO" id="GO:0009055">
    <property type="term" value="F:electron transfer activity"/>
    <property type="evidence" value="ECO:0007669"/>
    <property type="project" value="InterPro"/>
</dbReference>
<dbReference type="InterPro" id="IPR050597">
    <property type="entry name" value="Cytochrome_c_Oxidase_Subunit"/>
</dbReference>